<dbReference type="EMBL" id="KV425566">
    <property type="protein sequence ID" value="KZT26519.1"/>
    <property type="molecule type" value="Genomic_DNA"/>
</dbReference>
<dbReference type="GO" id="GO:0035861">
    <property type="term" value="C:site of double-strand break"/>
    <property type="evidence" value="ECO:0007669"/>
    <property type="project" value="TreeGrafter"/>
</dbReference>
<evidence type="ECO:0000313" key="5">
    <source>
        <dbReference type="EMBL" id="KZT26519.1"/>
    </source>
</evidence>
<reference evidence="5 6" key="1">
    <citation type="journal article" date="2016" name="Mol. Biol. Evol.">
        <title>Comparative Genomics of Early-Diverging Mushroom-Forming Fungi Provides Insights into the Origins of Lignocellulose Decay Capabilities.</title>
        <authorList>
            <person name="Nagy L.G."/>
            <person name="Riley R."/>
            <person name="Tritt A."/>
            <person name="Adam C."/>
            <person name="Daum C."/>
            <person name="Floudas D."/>
            <person name="Sun H."/>
            <person name="Yadav J.S."/>
            <person name="Pangilinan J."/>
            <person name="Larsson K.H."/>
            <person name="Matsuura K."/>
            <person name="Barry K."/>
            <person name="Labutti K."/>
            <person name="Kuo R."/>
            <person name="Ohm R.A."/>
            <person name="Bhattacharya S.S."/>
            <person name="Shirouzu T."/>
            <person name="Yoshinaga Y."/>
            <person name="Martin F.M."/>
            <person name="Grigoriev I.V."/>
            <person name="Hibbett D.S."/>
        </authorList>
    </citation>
    <scope>NUCLEOTIDE SEQUENCE [LARGE SCALE GENOMIC DNA]</scope>
    <source>
        <strain evidence="5 6">HHB14362 ss-1</strain>
    </source>
</reference>
<keyword evidence="6" id="KW-1185">Reference proteome</keyword>
<keyword evidence="3" id="KW-0539">Nucleus</keyword>
<dbReference type="GO" id="GO:0006260">
    <property type="term" value="P:DNA replication"/>
    <property type="evidence" value="ECO:0007669"/>
    <property type="project" value="TreeGrafter"/>
</dbReference>
<dbReference type="Gene3D" id="2.40.50.140">
    <property type="entry name" value="Nucleic acid-binding proteins"/>
    <property type="match status" value="1"/>
</dbReference>
<protein>
    <submittedName>
        <fullName evidence="5">Nucleic acid-binding protein</fullName>
    </submittedName>
</protein>
<feature type="compositionally biased region" description="Polar residues" evidence="4">
    <location>
        <begin position="198"/>
        <end position="217"/>
    </location>
</feature>
<evidence type="ECO:0000256" key="3">
    <source>
        <dbReference type="ARBA" id="ARBA00023242"/>
    </source>
</evidence>
<dbReference type="PANTHER" id="PTHR13989:SF16">
    <property type="entry name" value="REPLICATION PROTEIN A2"/>
    <property type="match status" value="1"/>
</dbReference>
<dbReference type="Proteomes" id="UP000076761">
    <property type="component" value="Unassembled WGS sequence"/>
</dbReference>
<name>A0A165TDR4_9AGAM</name>
<evidence type="ECO:0000313" key="6">
    <source>
        <dbReference type="Proteomes" id="UP000076761"/>
    </source>
</evidence>
<dbReference type="GO" id="GO:0000781">
    <property type="term" value="C:chromosome, telomeric region"/>
    <property type="evidence" value="ECO:0007669"/>
    <property type="project" value="TreeGrafter"/>
</dbReference>
<keyword evidence="2" id="KW-0238">DNA-binding</keyword>
<dbReference type="GO" id="GO:0003697">
    <property type="term" value="F:single-stranded DNA binding"/>
    <property type="evidence" value="ECO:0007669"/>
    <property type="project" value="TreeGrafter"/>
</dbReference>
<proteinExistence type="predicted"/>
<evidence type="ECO:0000256" key="2">
    <source>
        <dbReference type="ARBA" id="ARBA00023125"/>
    </source>
</evidence>
<sequence>MSGETSFSDEGFTGVAGSIPNEEFDQYVVRPVTIHQVLSATRAHAHAKFKIDGVEVVNVTIVAHVVDLDTSQETCNIFQLEDGSRGGRISARQWNADIPGTDDDPAGVCDITAHSYVRLFGVLTQYNGKNYLPVKHIRRVTEPMEIYFHLLQCTYVTLFYRKGPPPFQAAEYPEESFHVTDGDGTPGSSRVADKSPDGRQSSALSASQDIPRTTQSLGIVRGSHPLPLKAETSISSEAEMQRNMTVDSEATAHHSSERIGETISRSLVSGEVNRSDRVEEETSQYSQDDPTSRLASLSLWDDSELFASTPASHSDVVTCDDQVDSFRQPSSSREQALSPDP</sequence>
<dbReference type="PANTHER" id="PTHR13989">
    <property type="entry name" value="REPLICATION PROTEIN A-RELATED"/>
    <property type="match status" value="1"/>
</dbReference>
<accession>A0A165TDR4</accession>
<dbReference type="InParanoid" id="A0A165TDR4"/>
<dbReference type="InterPro" id="IPR040260">
    <property type="entry name" value="RFA2-like"/>
</dbReference>
<dbReference type="InterPro" id="IPR012340">
    <property type="entry name" value="NA-bd_OB-fold"/>
</dbReference>
<feature type="compositionally biased region" description="Basic and acidic residues" evidence="4">
    <location>
        <begin position="250"/>
        <end position="260"/>
    </location>
</feature>
<feature type="region of interest" description="Disordered" evidence="4">
    <location>
        <begin position="177"/>
        <end position="227"/>
    </location>
</feature>
<evidence type="ECO:0000256" key="1">
    <source>
        <dbReference type="ARBA" id="ARBA00004123"/>
    </source>
</evidence>
<feature type="region of interest" description="Disordered" evidence="4">
    <location>
        <begin position="245"/>
        <end position="292"/>
    </location>
</feature>
<organism evidence="5 6">
    <name type="scientific">Neolentinus lepideus HHB14362 ss-1</name>
    <dbReference type="NCBI Taxonomy" id="1314782"/>
    <lineage>
        <taxon>Eukaryota</taxon>
        <taxon>Fungi</taxon>
        <taxon>Dikarya</taxon>
        <taxon>Basidiomycota</taxon>
        <taxon>Agaricomycotina</taxon>
        <taxon>Agaricomycetes</taxon>
        <taxon>Gloeophyllales</taxon>
        <taxon>Gloeophyllaceae</taxon>
        <taxon>Neolentinus</taxon>
    </lineage>
</organism>
<dbReference type="GO" id="GO:0006289">
    <property type="term" value="P:nucleotide-excision repair"/>
    <property type="evidence" value="ECO:0007669"/>
    <property type="project" value="TreeGrafter"/>
</dbReference>
<gene>
    <name evidence="5" type="ORF">NEOLEDRAFT_226871</name>
</gene>
<feature type="compositionally biased region" description="Polar residues" evidence="4">
    <location>
        <begin position="325"/>
        <end position="335"/>
    </location>
</feature>
<dbReference type="STRING" id="1314782.A0A165TDR4"/>
<dbReference type="AlphaFoldDB" id="A0A165TDR4"/>
<comment type="subcellular location">
    <subcellularLocation>
        <location evidence="1">Nucleus</location>
    </subcellularLocation>
</comment>
<dbReference type="GO" id="GO:0005662">
    <property type="term" value="C:DNA replication factor A complex"/>
    <property type="evidence" value="ECO:0007669"/>
    <property type="project" value="TreeGrafter"/>
</dbReference>
<dbReference type="OrthoDB" id="25571at2759"/>
<dbReference type="SUPFAM" id="SSF50249">
    <property type="entry name" value="Nucleic acid-binding proteins"/>
    <property type="match status" value="1"/>
</dbReference>
<feature type="region of interest" description="Disordered" evidence="4">
    <location>
        <begin position="310"/>
        <end position="341"/>
    </location>
</feature>
<dbReference type="GO" id="GO:0000724">
    <property type="term" value="P:double-strand break repair via homologous recombination"/>
    <property type="evidence" value="ECO:0007669"/>
    <property type="project" value="TreeGrafter"/>
</dbReference>
<evidence type="ECO:0000256" key="4">
    <source>
        <dbReference type="SAM" id="MobiDB-lite"/>
    </source>
</evidence>
<feature type="compositionally biased region" description="Polar residues" evidence="4">
    <location>
        <begin position="283"/>
        <end position="292"/>
    </location>
</feature>